<reference evidence="2 3" key="1">
    <citation type="submission" date="2019-09" db="EMBL/GenBank/DDBJ databases">
        <title>Bird 10,000 Genomes (B10K) Project - Family phase.</title>
        <authorList>
            <person name="Zhang G."/>
        </authorList>
    </citation>
    <scope>NUCLEOTIDE SEQUENCE [LARGE SCALE GENOMIC DNA]</scope>
    <source>
        <strain evidence="2">B10K-DU-001-07</strain>
        <tissue evidence="2">Muscle</tissue>
    </source>
</reference>
<dbReference type="InterPro" id="IPR000477">
    <property type="entry name" value="RT_dom"/>
</dbReference>
<accession>A0A7K8VEH2</accession>
<gene>
    <name evidence="2" type="primary">Po21</name>
    <name evidence="2" type="ORF">CICNIG_R15018</name>
</gene>
<name>A0A7K8VEH2_9STRI</name>
<evidence type="ECO:0000313" key="2">
    <source>
        <dbReference type="EMBL" id="NXF65137.1"/>
    </source>
</evidence>
<dbReference type="Proteomes" id="UP000542434">
    <property type="component" value="Unassembled WGS sequence"/>
</dbReference>
<feature type="non-terminal residue" evidence="2">
    <location>
        <position position="1"/>
    </location>
</feature>
<feature type="domain" description="Reverse transcriptase" evidence="1">
    <location>
        <begin position="5"/>
        <end position="89"/>
    </location>
</feature>
<dbReference type="AlphaFoldDB" id="A0A7K8VEH2"/>
<comment type="caution">
    <text evidence="2">The sequence shown here is derived from an EMBL/GenBank/DDBJ whole genome shotgun (WGS) entry which is preliminary data.</text>
</comment>
<proteinExistence type="predicted"/>
<dbReference type="Pfam" id="PF00078">
    <property type="entry name" value="RVT_1"/>
    <property type="match status" value="1"/>
</dbReference>
<dbReference type="EMBL" id="VWZC01009553">
    <property type="protein sequence ID" value="NXF65137.1"/>
    <property type="molecule type" value="Genomic_DNA"/>
</dbReference>
<evidence type="ECO:0000259" key="1">
    <source>
        <dbReference type="Pfam" id="PF00078"/>
    </source>
</evidence>
<feature type="non-terminal residue" evidence="2">
    <location>
        <position position="94"/>
    </location>
</feature>
<keyword evidence="3" id="KW-1185">Reference proteome</keyword>
<organism evidence="2 3">
    <name type="scientific">Ciccaba nigrolineata</name>
    <dbReference type="NCBI Taxonomy" id="1118524"/>
    <lineage>
        <taxon>Eukaryota</taxon>
        <taxon>Metazoa</taxon>
        <taxon>Chordata</taxon>
        <taxon>Craniata</taxon>
        <taxon>Vertebrata</taxon>
        <taxon>Euteleostomi</taxon>
        <taxon>Archelosauria</taxon>
        <taxon>Archosauria</taxon>
        <taxon>Dinosauria</taxon>
        <taxon>Saurischia</taxon>
        <taxon>Theropoda</taxon>
        <taxon>Coelurosauria</taxon>
        <taxon>Aves</taxon>
        <taxon>Neognathae</taxon>
        <taxon>Neoaves</taxon>
        <taxon>Telluraves</taxon>
        <taxon>Strigiformes</taxon>
        <taxon>Strigidae</taxon>
        <taxon>Ciccaba</taxon>
    </lineage>
</organism>
<evidence type="ECO:0000313" key="3">
    <source>
        <dbReference type="Proteomes" id="UP000542434"/>
    </source>
</evidence>
<protein>
    <submittedName>
        <fullName evidence="2">PO21 protein</fullName>
    </submittedName>
</protein>
<sequence>IDLKNEQLAYTGIWTGVEQGDPMSQILFNLSVDPLLRNLEEEGCGFQHCSKNITTTAFADDLVLLSRSWEGMQKNTGILEVCCNLTGVKTQGGE</sequence>